<comment type="caution">
    <text evidence="1">The sequence shown here is derived from an EMBL/GenBank/DDBJ whole genome shotgun (WGS) entry which is preliminary data.</text>
</comment>
<dbReference type="EMBL" id="PPSW01000025">
    <property type="protein sequence ID" value="TLX46071.1"/>
    <property type="molecule type" value="Genomic_DNA"/>
</dbReference>
<reference evidence="1 2" key="1">
    <citation type="submission" date="2018-01" db="EMBL/GenBank/DDBJ databases">
        <title>Co-occurrence of chitin degradation, pigmentation and bioactivity in marine Pseudoalteromonas.</title>
        <authorList>
            <person name="Paulsen S."/>
            <person name="Gram L."/>
            <person name="Machado H."/>
        </authorList>
    </citation>
    <scope>NUCLEOTIDE SEQUENCE [LARGE SCALE GENOMIC DNA]</scope>
    <source>
        <strain evidence="1 2">S3663</strain>
    </source>
</reference>
<gene>
    <name evidence="1" type="ORF">C1E24_14980</name>
</gene>
<name>A0A5R9PYZ4_9GAMM</name>
<evidence type="ECO:0000313" key="2">
    <source>
        <dbReference type="Proteomes" id="UP000309186"/>
    </source>
</evidence>
<organism evidence="1 2">
    <name type="scientific">Pseudoalteromonas phenolica</name>
    <dbReference type="NCBI Taxonomy" id="161398"/>
    <lineage>
        <taxon>Bacteria</taxon>
        <taxon>Pseudomonadati</taxon>
        <taxon>Pseudomonadota</taxon>
        <taxon>Gammaproteobacteria</taxon>
        <taxon>Alteromonadales</taxon>
        <taxon>Pseudoalteromonadaceae</taxon>
        <taxon>Pseudoalteromonas</taxon>
    </lineage>
</organism>
<protein>
    <recommendedName>
        <fullName evidence="3">PIN-like domain-containing protein</fullName>
    </recommendedName>
</protein>
<evidence type="ECO:0008006" key="3">
    <source>
        <dbReference type="Google" id="ProtNLM"/>
    </source>
</evidence>
<dbReference type="RefSeq" id="WP_138482781.1">
    <property type="nucleotide sequence ID" value="NZ_PPSW01000025.1"/>
</dbReference>
<dbReference type="Proteomes" id="UP000309186">
    <property type="component" value="Unassembled WGS sequence"/>
</dbReference>
<sequence length="191" mass="22002">MKTFFIDEENVGLKVLESYKLFCDQRVLVFTKNLAAKKLCKRYLFHCIDDYTTGSNQADFYIVACLSRLLSQMSDKQIASHTFILASNDCSLISAFKQQCNLFKGHFVIEKTKPIAKTKPVDVKASEIVLDDLAYKIISYLDTPRYFDTKFQQSLGCTQSEFTRAVTNLINQKKIERSPLAKRKWQKVLVN</sequence>
<accession>A0A5R9PYZ4</accession>
<dbReference type="OrthoDB" id="6199377at2"/>
<proteinExistence type="predicted"/>
<dbReference type="AlphaFoldDB" id="A0A5R9PYZ4"/>
<evidence type="ECO:0000313" key="1">
    <source>
        <dbReference type="EMBL" id="TLX46071.1"/>
    </source>
</evidence>